<sequence>MSKTELPGSVPKADPSLFGENSYFYPEFSQTGWIFWYQNFILCLKDEENTVAPERSIISSLTITCSKSMSMNCECVCEMRHTHGGATPALLGEDDKSLKYGKPNQFYLPFFFRFLTNPKVFRLDGS</sequence>
<dbReference type="EMBL" id="OL658540">
    <property type="protein sequence ID" value="WAB53328.1"/>
    <property type="molecule type" value="mRNA"/>
</dbReference>
<name>A0A9E8MGT7_HALDH</name>
<evidence type="ECO:0000313" key="1">
    <source>
        <dbReference type="EMBL" id="WAB53328.1"/>
    </source>
</evidence>
<reference evidence="1" key="1">
    <citation type="submission" date="2021-11" db="EMBL/GenBank/DDBJ databases">
        <authorList>
            <person name="Luo K."/>
        </authorList>
    </citation>
    <scope>NUCLEOTIDE SEQUENCE</scope>
    <source>
        <tissue evidence="1">Hepatopancreas</tissue>
    </source>
</reference>
<organism evidence="1">
    <name type="scientific">Haliotis discus hannai</name>
    <name type="common">Japanese abalone</name>
    <dbReference type="NCBI Taxonomy" id="42344"/>
    <lineage>
        <taxon>Eukaryota</taxon>
        <taxon>Metazoa</taxon>
        <taxon>Spiralia</taxon>
        <taxon>Lophotrochozoa</taxon>
        <taxon>Mollusca</taxon>
        <taxon>Gastropoda</taxon>
        <taxon>Vetigastropoda</taxon>
        <taxon>Lepetellida</taxon>
        <taxon>Haliotoidea</taxon>
        <taxon>Haliotidae</taxon>
        <taxon>Haliotis</taxon>
    </lineage>
</organism>
<proteinExistence type="evidence at transcript level"/>
<accession>A0A9E8MGT7</accession>
<dbReference type="AlphaFoldDB" id="A0A9E8MGT7"/>
<protein>
    <submittedName>
        <fullName evidence="1">Microtubule-associated proteins 1A/1B light chain 3B</fullName>
    </submittedName>
</protein>